<dbReference type="InterPro" id="IPR002685">
    <property type="entry name" value="Glyco_trans_15"/>
</dbReference>
<dbReference type="SUPFAM" id="SSF53448">
    <property type="entry name" value="Nucleotide-diphospho-sugar transferases"/>
    <property type="match status" value="1"/>
</dbReference>
<sequence length="1232" mass="141592">MQQNFIIQHGLNQNPIANHACDGYRGIYHIEKGDIGGAAGTVFFQFVIGQIIWAEKYNFKPWVYLNNVSHIVYDPIVHGNNTGVNFTMQKGTEISYIQRPMGHRRDAYPGQTVVNNPDNLRSFHYNFDGNGVWDNYFEPISDFIPGDKSCQDKPLVTMDLYQVTPGVHGFSGAPKCWRYEYLPDYITKPHIPLNDWLAPQRQSAHDVLKRYIRFKPHIKAKAEYVNPSCSIETNNACLGIHIRHSDKAAGRRILDTDEFLPYVKAFLDAGGKWIYLATDSEKVVEHIKTTWPENVLKVIRSMGDDVVRSNDEQAVFDIGSHHRTNTEILVEIQALSYCQFMIHGLSAVTESSIWINIDLHYTSVNLEDPDHSNENEFGDLVGKVLTGGNASQILEKRNSINNNNINNWWMPKSYEVQFSTTTLNQNQNQLPHTQACDDSTSGILHISHVGTNAGTGVAFFTSVLNQLLYAKKNNLTPWIHLSNESKLIYDDEIHGAASGGVSVIEDIQDVLMITMLENDNINSSLLYPGPVVVESSRQKKNITLRGNGIWTSYFRGVSDFVPESKSCSDKPVLSMDEDMVSAMNSWSPWSSKAWQYDDIPNEFWNPKGLTLKSWLEPKRIKANDIVKRYYKFQPFIVERAQQVNPFNSTPCLAVHLLNTDKEGIHRKKFPPNKFREYFDAFARAGGKHIYIASDSSPFPIYIQKMIRTQGPYVVRSSWKWPPHMLENHHRTNSEALVDILAMSKCQLLLHGNSAISEATIYLNLNLHNNSVNMEDPDRLSVKEFEALARRVVEIPSDEATTVNATKLQQRSTTKMNATKGNLPPPPENNNVGIIKGNHDRKCRRNAIVYLAQKKHSSYERDSYGNLLKSLELMNSNYLSVHNHQNNTDVIIFHTDDFNQDDMDIMETKFGSSFREGLYFINLQNTSYWQRPSWHRNDNPSADWYAYPLFSEGYRQMMHWYAIDIWRFFKDYGRNNNCSYEYIMRFDEDSFLRSKLDYDIFDYMKKNDYNYGFRLCSYEMQVTQRIWTIWTKMTSKKGSQVPPIRDIDLNMCGIYNNFFVTKLSFFQDDKVQRFLKLVDRQGMIYRRRLGDLMIHSMAVYAFSPSEKIHRFLDFTYEHSTINTTTGCVIWGGIQAGYNDPNSNKTLDKFYQENVLDHNCATTTSAIRIIDTSYLIQDDLSPTYQHHLPSEYASTTTTTTTTLNKNENGYGKKLKLKTIMAGKVEYPGQGLLSG</sequence>
<evidence type="ECO:0000256" key="2">
    <source>
        <dbReference type="ARBA" id="ARBA00022679"/>
    </source>
</evidence>
<name>A0A1E7FKX9_9STRA</name>
<dbReference type="GO" id="GO:0005794">
    <property type="term" value="C:Golgi apparatus"/>
    <property type="evidence" value="ECO:0007669"/>
    <property type="project" value="TreeGrafter"/>
</dbReference>
<keyword evidence="5" id="KW-1185">Reference proteome</keyword>
<dbReference type="InParanoid" id="A0A1E7FKX9"/>
<dbReference type="EMBL" id="KV784356">
    <property type="protein sequence ID" value="OEU18821.1"/>
    <property type="molecule type" value="Genomic_DNA"/>
</dbReference>
<dbReference type="Proteomes" id="UP000095751">
    <property type="component" value="Unassembled WGS sequence"/>
</dbReference>
<dbReference type="AlphaFoldDB" id="A0A1E7FKX9"/>
<proteinExistence type="inferred from homology"/>
<dbReference type="GO" id="GO:0000026">
    <property type="term" value="F:alpha-1,2-mannosyltransferase activity"/>
    <property type="evidence" value="ECO:0007669"/>
    <property type="project" value="TreeGrafter"/>
</dbReference>
<organism evidence="4 5">
    <name type="scientific">Fragilariopsis cylindrus CCMP1102</name>
    <dbReference type="NCBI Taxonomy" id="635003"/>
    <lineage>
        <taxon>Eukaryota</taxon>
        <taxon>Sar</taxon>
        <taxon>Stramenopiles</taxon>
        <taxon>Ochrophyta</taxon>
        <taxon>Bacillariophyta</taxon>
        <taxon>Bacillariophyceae</taxon>
        <taxon>Bacillariophycidae</taxon>
        <taxon>Bacillariales</taxon>
        <taxon>Bacillariaceae</taxon>
        <taxon>Fragilariopsis</taxon>
    </lineage>
</organism>
<reference evidence="4 5" key="1">
    <citation type="submission" date="2016-09" db="EMBL/GenBank/DDBJ databases">
        <title>Extensive genetic diversity and differential bi-allelic expression allows diatom success in the polar Southern Ocean.</title>
        <authorList>
            <consortium name="DOE Joint Genome Institute"/>
            <person name="Mock T."/>
            <person name="Otillar R.P."/>
            <person name="Strauss J."/>
            <person name="Dupont C."/>
            <person name="Frickenhaus S."/>
            <person name="Maumus F."/>
            <person name="Mcmullan M."/>
            <person name="Sanges R."/>
            <person name="Schmutz J."/>
            <person name="Toseland A."/>
            <person name="Valas R."/>
            <person name="Veluchamy A."/>
            <person name="Ward B.J."/>
            <person name="Allen A."/>
            <person name="Barry K."/>
            <person name="Falciatore A."/>
            <person name="Ferrante M."/>
            <person name="Fortunato A.E."/>
            <person name="Gloeckner G."/>
            <person name="Gruber A."/>
            <person name="Hipkin R."/>
            <person name="Janech M."/>
            <person name="Kroth P."/>
            <person name="Leese F."/>
            <person name="Lindquist E."/>
            <person name="Lyon B.R."/>
            <person name="Martin J."/>
            <person name="Mayer C."/>
            <person name="Parker M."/>
            <person name="Quesneville H."/>
            <person name="Raymond J."/>
            <person name="Uhlig C."/>
            <person name="Valentin K.U."/>
            <person name="Worden A.Z."/>
            <person name="Armbrust E.V."/>
            <person name="Bowler C."/>
            <person name="Green B."/>
            <person name="Moulton V."/>
            <person name="Van Oosterhout C."/>
            <person name="Grigoriev I."/>
        </authorList>
    </citation>
    <scope>NUCLEOTIDE SEQUENCE [LARGE SCALE GENOMIC DNA]</scope>
    <source>
        <strain evidence="4 5">CCMP1102</strain>
    </source>
</reference>
<feature type="region of interest" description="Disordered" evidence="3">
    <location>
        <begin position="806"/>
        <end position="832"/>
    </location>
</feature>
<evidence type="ECO:0000256" key="1">
    <source>
        <dbReference type="ARBA" id="ARBA00007677"/>
    </source>
</evidence>
<protein>
    <submittedName>
        <fullName evidence="4">Uncharacterized protein</fullName>
    </submittedName>
</protein>
<dbReference type="Pfam" id="PF01793">
    <property type="entry name" value="Glyco_transf_15"/>
    <property type="match status" value="1"/>
</dbReference>
<dbReference type="InterPro" id="IPR029044">
    <property type="entry name" value="Nucleotide-diphossugar_trans"/>
</dbReference>
<dbReference type="Gene3D" id="3.90.550.10">
    <property type="entry name" value="Spore Coat Polysaccharide Biosynthesis Protein SpsA, Chain A"/>
    <property type="match status" value="1"/>
</dbReference>
<gene>
    <name evidence="4" type="ORF">FRACYDRAFT_224990</name>
</gene>
<dbReference type="OrthoDB" id="439943at2759"/>
<comment type="similarity">
    <text evidence="1">Belongs to the glycosyltransferase 15 family.</text>
</comment>
<dbReference type="Gene3D" id="3.40.50.11350">
    <property type="match status" value="2"/>
</dbReference>
<dbReference type="PANTHER" id="PTHR31121:SF6">
    <property type="entry name" value="ALPHA-1,2 MANNOSYLTRANSFERASE KTR1"/>
    <property type="match status" value="1"/>
</dbReference>
<dbReference type="GO" id="GO:0016020">
    <property type="term" value="C:membrane"/>
    <property type="evidence" value="ECO:0007669"/>
    <property type="project" value="InterPro"/>
</dbReference>
<dbReference type="KEGG" id="fcy:FRACYDRAFT_224990"/>
<dbReference type="GO" id="GO:0006487">
    <property type="term" value="P:protein N-linked glycosylation"/>
    <property type="evidence" value="ECO:0007669"/>
    <property type="project" value="TreeGrafter"/>
</dbReference>
<evidence type="ECO:0000256" key="3">
    <source>
        <dbReference type="SAM" id="MobiDB-lite"/>
    </source>
</evidence>
<dbReference type="GO" id="GO:0000032">
    <property type="term" value="P:cell wall mannoprotein biosynthetic process"/>
    <property type="evidence" value="ECO:0007669"/>
    <property type="project" value="TreeGrafter"/>
</dbReference>
<evidence type="ECO:0000313" key="5">
    <source>
        <dbReference type="Proteomes" id="UP000095751"/>
    </source>
</evidence>
<dbReference type="PANTHER" id="PTHR31121">
    <property type="entry name" value="ALPHA-1,2 MANNOSYLTRANSFERASE KTR1"/>
    <property type="match status" value="1"/>
</dbReference>
<keyword evidence="2" id="KW-0808">Transferase</keyword>
<accession>A0A1E7FKX9</accession>
<evidence type="ECO:0000313" key="4">
    <source>
        <dbReference type="EMBL" id="OEU18821.1"/>
    </source>
</evidence>
<feature type="compositionally biased region" description="Polar residues" evidence="3">
    <location>
        <begin position="806"/>
        <end position="819"/>
    </location>
</feature>